<organism evidence="1 2">
    <name type="scientific">Multifurca ochricompacta</name>
    <dbReference type="NCBI Taxonomy" id="376703"/>
    <lineage>
        <taxon>Eukaryota</taxon>
        <taxon>Fungi</taxon>
        <taxon>Dikarya</taxon>
        <taxon>Basidiomycota</taxon>
        <taxon>Agaricomycotina</taxon>
        <taxon>Agaricomycetes</taxon>
        <taxon>Russulales</taxon>
        <taxon>Russulaceae</taxon>
        <taxon>Multifurca</taxon>
    </lineage>
</organism>
<feature type="non-terminal residue" evidence="1">
    <location>
        <position position="1"/>
    </location>
</feature>
<evidence type="ECO:0000313" key="1">
    <source>
        <dbReference type="EMBL" id="KAI0292646.1"/>
    </source>
</evidence>
<dbReference type="AlphaFoldDB" id="A0AAD4LYE6"/>
<reference evidence="1" key="1">
    <citation type="journal article" date="2022" name="New Phytol.">
        <title>Evolutionary transition to the ectomycorrhizal habit in the genomes of a hyperdiverse lineage of mushroom-forming fungi.</title>
        <authorList>
            <person name="Looney B."/>
            <person name="Miyauchi S."/>
            <person name="Morin E."/>
            <person name="Drula E."/>
            <person name="Courty P.E."/>
            <person name="Kohler A."/>
            <person name="Kuo A."/>
            <person name="LaButti K."/>
            <person name="Pangilinan J."/>
            <person name="Lipzen A."/>
            <person name="Riley R."/>
            <person name="Andreopoulos W."/>
            <person name="He G."/>
            <person name="Johnson J."/>
            <person name="Nolan M."/>
            <person name="Tritt A."/>
            <person name="Barry K.W."/>
            <person name="Grigoriev I.V."/>
            <person name="Nagy L.G."/>
            <person name="Hibbett D."/>
            <person name="Henrissat B."/>
            <person name="Matheny P.B."/>
            <person name="Labbe J."/>
            <person name="Martin F.M."/>
        </authorList>
    </citation>
    <scope>NUCLEOTIDE SEQUENCE</scope>
    <source>
        <strain evidence="1">BPL690</strain>
    </source>
</reference>
<accession>A0AAD4LYE6</accession>
<comment type="caution">
    <text evidence="1">The sequence shown here is derived from an EMBL/GenBank/DDBJ whole genome shotgun (WGS) entry which is preliminary data.</text>
</comment>
<keyword evidence="2" id="KW-1185">Reference proteome</keyword>
<sequence length="54" mass="6005">MAWQKPSRGKPGIRWSGSATCWAALTPVVVVCSWESVRSGMEVRSEAPSRCLRR</sequence>
<protein>
    <submittedName>
        <fullName evidence="1">Uncharacterized protein</fullName>
    </submittedName>
</protein>
<name>A0AAD4LYE6_9AGAM</name>
<gene>
    <name evidence="1" type="ORF">B0F90DRAFT_1769052</name>
</gene>
<dbReference type="EMBL" id="WTXG01000115">
    <property type="protein sequence ID" value="KAI0292646.1"/>
    <property type="molecule type" value="Genomic_DNA"/>
</dbReference>
<proteinExistence type="predicted"/>
<dbReference type="Proteomes" id="UP001203297">
    <property type="component" value="Unassembled WGS sequence"/>
</dbReference>
<evidence type="ECO:0000313" key="2">
    <source>
        <dbReference type="Proteomes" id="UP001203297"/>
    </source>
</evidence>